<evidence type="ECO:0000313" key="2">
    <source>
        <dbReference type="Proteomes" id="UP000030687"/>
    </source>
</evidence>
<dbReference type="InParanoid" id="V4WH49"/>
<keyword evidence="2" id="KW-1185">Reference proteome</keyword>
<accession>V4WH49</accession>
<dbReference type="Proteomes" id="UP000030687">
    <property type="component" value="Unassembled WGS sequence"/>
</dbReference>
<evidence type="ECO:0000313" key="1">
    <source>
        <dbReference type="EMBL" id="ESR66024.1"/>
    </source>
</evidence>
<proteinExistence type="predicted"/>
<dbReference type="Gramene" id="ESR66024">
    <property type="protein sequence ID" value="ESR66024"/>
    <property type="gene ID" value="CICLE_v10010103mg"/>
</dbReference>
<protein>
    <submittedName>
        <fullName evidence="1">Uncharacterized protein</fullName>
    </submittedName>
</protein>
<gene>
    <name evidence="1" type="ORF">CICLE_v10010103mg</name>
</gene>
<organism evidence="1 2">
    <name type="scientific">Citrus clementina</name>
    <name type="common">Clementine</name>
    <name type="synonym">Citrus deliciosa x Citrus sinensis</name>
    <dbReference type="NCBI Taxonomy" id="85681"/>
    <lineage>
        <taxon>Eukaryota</taxon>
        <taxon>Viridiplantae</taxon>
        <taxon>Streptophyta</taxon>
        <taxon>Embryophyta</taxon>
        <taxon>Tracheophyta</taxon>
        <taxon>Spermatophyta</taxon>
        <taxon>Magnoliopsida</taxon>
        <taxon>eudicotyledons</taxon>
        <taxon>Gunneridae</taxon>
        <taxon>Pentapetalae</taxon>
        <taxon>rosids</taxon>
        <taxon>malvids</taxon>
        <taxon>Sapindales</taxon>
        <taxon>Rutaceae</taxon>
        <taxon>Aurantioideae</taxon>
        <taxon>Citrus</taxon>
    </lineage>
</organism>
<reference evidence="1 2" key="1">
    <citation type="submission" date="2013-10" db="EMBL/GenBank/DDBJ databases">
        <authorList>
            <consortium name="International Citrus Genome Consortium"/>
            <person name="Jenkins J."/>
            <person name="Schmutz J."/>
            <person name="Prochnik S."/>
            <person name="Rokhsar D."/>
            <person name="Gmitter F."/>
            <person name="Ollitrault P."/>
            <person name="Machado M."/>
            <person name="Talon M."/>
            <person name="Wincker P."/>
            <person name="Jaillon O."/>
            <person name="Morgante M."/>
        </authorList>
    </citation>
    <scope>NUCLEOTIDE SEQUENCE</scope>
    <source>
        <strain evidence="2">cv. Clemenules</strain>
    </source>
</reference>
<dbReference type="AlphaFoldDB" id="V4WH49"/>
<name>V4WH49_CITCL</name>
<sequence length="71" mass="8326">MLRKSETRQCQEGLIHYHLTHKQFEYAKVEHKNKLSFHSAMNIIQLVCEIVEIPLLNIHNQSSVISQLITI</sequence>
<dbReference type="KEGG" id="cic:CICLE_v10010103mg"/>
<dbReference type="EMBL" id="KI535697">
    <property type="protein sequence ID" value="ESR66024.1"/>
    <property type="molecule type" value="Genomic_DNA"/>
</dbReference>